<feature type="domain" description="DUF11" evidence="1">
    <location>
        <begin position="363"/>
        <end position="451"/>
    </location>
</feature>
<evidence type="ECO:0000313" key="4">
    <source>
        <dbReference type="Proteomes" id="UP000234789"/>
    </source>
</evidence>
<sequence length="1272" mass="128955">MPASSGGKDFKMPFVNRFLLNQNGAITYTGNTLGLSRSNTVGVPGTVDSIGAFTTIDTTQKFGLYPAGTTSNFQQNSSTALLNLPAGSSVLYAELIWGGMYINNGVNLSSFLNDPVTLTTPLGSASIAPDPATAFEVLLANSPPYPPGYAYVRSADVTSIVQTAGAGAYTTSGVVGTIVVPDPTSNHAMWTLAVAYADPSMPLRNLSIRVGAAVILATSGPVSTVVTGFATPFQGPLDARAAISAQEGDANKTGDQARFGPTAATLRTLSGPNNFANNFFASQINNDAGLLDTSGTFGTRNQINGNPGSDIPAGRQGYDVTNVSLAGTLQNAQTSAVLQLTTSGDGYLVDSVGIQIDITQPILTIVKSASAADAVVGDSITYTLTVRNTGSVTATNVQVTDGIDETASSFVAGSVTLNGTPLPGADPDTGVTVGSLAPGATAVITFKYKVTAVPFSGTLDDQGRVAYTYQPTPDSPVISTFVPSNIVRIPVYQPILTLVKSGSPSLAPLGGIVTYSLLVENSGNIAANVTIVDPIPAGSTYVPNSVTVRGVPAPGESPVTGIAVGPVGPGESAVVTFEVQATSIPPDGNLVNQATASYTYQPPDGRTLTGRTPSNTVVIPVVAPVNPPIVPVEKSADASSAIIGQTVTFTVSVANESVGPIDNAVLTDTIPSGYAFVTGSVVVGGVPNPAANPASGIPLGTLASGATATVTFQLLVLSAPEPPVLTNEASLAFTYFGAPNSSASNPVDVEVLQPVIGLTKRASVTVAAVGEVVSYSVTATNTGNVAAAVTILDPLNAYSSFVPDTARVDGILVPGADPTTGIAAGTVAPGGTVSVSYDVLLTSSPPDGQFDNQASAAFTFSSPSGATGSGTALSNLVTILETDPQLSVVKSASQTYALVGDRITYTIVVENVSAGPAANVVVTDDTTPGAVFVPGSLAVNGVPSAGNIAAGVSLGTLAPGQQAVLTFVEEVVSLNEPDYDVDDVATATFTSGGTTVASLSNLVVVSVANPSVTAIKRALTPFAFVGDEVLYEVDITITGNYNADIIWSDHLPEGSVFVENSLQLDGVPVPGANTQTRAFVGTVEANSTATVTFKLKVVSFPPGGVLVNQARLDLTFILPNGRIFTQTITTNPVTVPVLALASLVKRASVSTVTVGGSVRFELAVLNPNTQPIENVIVYDALAAGLQFVPGSLTVGGTALPPELTPSRIPIGAVPAGSTVIVAFQVLAAFAPPIPVVVNSASAGYELLLPNGSRLPQVALSNTVQVLIEEEEE</sequence>
<dbReference type="InterPro" id="IPR047589">
    <property type="entry name" value="DUF11_rpt"/>
</dbReference>
<feature type="domain" description="DUF11" evidence="1">
    <location>
        <begin position="632"/>
        <end position="731"/>
    </location>
</feature>
<gene>
    <name evidence="3" type="ORF">B8V81_1700</name>
</gene>
<dbReference type="Pfam" id="PF24346">
    <property type="entry name" value="DUF7507"/>
    <property type="match status" value="1"/>
</dbReference>
<evidence type="ECO:0000313" key="3">
    <source>
        <dbReference type="EMBL" id="PLT47476.1"/>
    </source>
</evidence>
<dbReference type="InterPro" id="IPR013783">
    <property type="entry name" value="Ig-like_fold"/>
</dbReference>
<dbReference type="InterPro" id="IPR055354">
    <property type="entry name" value="DUF7507"/>
</dbReference>
<reference evidence="3 4" key="1">
    <citation type="submission" date="2017-05" db="EMBL/GenBank/DDBJ databases">
        <title>Functional genome analysis of Paenibacillus pasadenensis strain R16: insights on endophytic life style and antifungal activity.</title>
        <authorList>
            <person name="Passera A."/>
            <person name="Marcolungo L."/>
            <person name="Casati P."/>
            <person name="Brasca M."/>
            <person name="Quaglino F."/>
            <person name="Delledonne M."/>
        </authorList>
    </citation>
    <scope>NUCLEOTIDE SEQUENCE [LARGE SCALE GENOMIC DNA]</scope>
    <source>
        <strain evidence="3 4">R16</strain>
    </source>
</reference>
<keyword evidence="4" id="KW-1185">Reference proteome</keyword>
<dbReference type="Gene3D" id="2.60.40.10">
    <property type="entry name" value="Immunoglobulins"/>
    <property type="match status" value="1"/>
</dbReference>
<name>A0A2N5NAU5_9BACL</name>
<feature type="domain" description="DUF11" evidence="1">
    <location>
        <begin position="886"/>
        <end position="976"/>
    </location>
</feature>
<evidence type="ECO:0000259" key="1">
    <source>
        <dbReference type="Pfam" id="PF01345"/>
    </source>
</evidence>
<evidence type="ECO:0000259" key="2">
    <source>
        <dbReference type="Pfam" id="PF24346"/>
    </source>
</evidence>
<organism evidence="3 4">
    <name type="scientific">Paenibacillus pasadenensis</name>
    <dbReference type="NCBI Taxonomy" id="217090"/>
    <lineage>
        <taxon>Bacteria</taxon>
        <taxon>Bacillati</taxon>
        <taxon>Bacillota</taxon>
        <taxon>Bacilli</taxon>
        <taxon>Bacillales</taxon>
        <taxon>Paenibacillaceae</taxon>
        <taxon>Paenibacillus</taxon>
    </lineage>
</organism>
<dbReference type="NCBIfam" id="TIGR01451">
    <property type="entry name" value="B_ant_repeat"/>
    <property type="match status" value="7"/>
</dbReference>
<accession>A0A2N5NAU5</accession>
<dbReference type="Proteomes" id="UP000234789">
    <property type="component" value="Unassembled WGS sequence"/>
</dbReference>
<dbReference type="InterPro" id="IPR051172">
    <property type="entry name" value="Chlamydia_OmcB"/>
</dbReference>
<dbReference type="InterPro" id="IPR001434">
    <property type="entry name" value="OmcB-like_DUF11"/>
</dbReference>
<feature type="domain" description="DUF7507" evidence="2">
    <location>
        <begin position="753"/>
        <end position="857"/>
    </location>
</feature>
<dbReference type="AlphaFoldDB" id="A0A2N5NAU5"/>
<dbReference type="PANTHER" id="PTHR34819:SF3">
    <property type="entry name" value="CELL SURFACE PROTEIN"/>
    <property type="match status" value="1"/>
</dbReference>
<dbReference type="Pfam" id="PF01345">
    <property type="entry name" value="DUF11"/>
    <property type="match status" value="5"/>
</dbReference>
<protein>
    <submittedName>
        <fullName evidence="3">Putative internalin</fullName>
    </submittedName>
</protein>
<dbReference type="EMBL" id="NFEZ01000003">
    <property type="protein sequence ID" value="PLT47476.1"/>
    <property type="molecule type" value="Genomic_DNA"/>
</dbReference>
<proteinExistence type="predicted"/>
<feature type="domain" description="DUF11" evidence="1">
    <location>
        <begin position="1143"/>
        <end position="1227"/>
    </location>
</feature>
<feature type="domain" description="DUF11" evidence="1">
    <location>
        <begin position="497"/>
        <end position="599"/>
    </location>
</feature>
<dbReference type="Gene3D" id="2.60.40.740">
    <property type="match status" value="2"/>
</dbReference>
<dbReference type="PANTHER" id="PTHR34819">
    <property type="entry name" value="LARGE CYSTEINE-RICH PERIPLASMIC PROTEIN OMCB"/>
    <property type="match status" value="1"/>
</dbReference>
<comment type="caution">
    <text evidence="3">The sequence shown here is derived from an EMBL/GenBank/DDBJ whole genome shotgun (WGS) entry which is preliminary data.</text>
</comment>